<dbReference type="InterPro" id="IPR002890">
    <property type="entry name" value="MG2"/>
</dbReference>
<dbReference type="Gene3D" id="2.60.40.10">
    <property type="entry name" value="Immunoglobulins"/>
    <property type="match status" value="2"/>
</dbReference>
<dbReference type="CDD" id="cd02897">
    <property type="entry name" value="A2M_2"/>
    <property type="match status" value="1"/>
</dbReference>
<dbReference type="InParanoid" id="A0A1S3HVF9"/>
<organism evidence="9 10">
    <name type="scientific">Lingula anatina</name>
    <name type="common">Brachiopod</name>
    <name type="synonym">Lingula unguis</name>
    <dbReference type="NCBI Taxonomy" id="7574"/>
    <lineage>
        <taxon>Eukaryota</taxon>
        <taxon>Metazoa</taxon>
        <taxon>Spiralia</taxon>
        <taxon>Lophotrochozoa</taxon>
        <taxon>Brachiopoda</taxon>
        <taxon>Linguliformea</taxon>
        <taxon>Lingulata</taxon>
        <taxon>Lingulida</taxon>
        <taxon>Linguloidea</taxon>
        <taxon>Lingulidae</taxon>
        <taxon>Lingula</taxon>
    </lineage>
</organism>
<dbReference type="Pfam" id="PF00207">
    <property type="entry name" value="A2M"/>
    <property type="match status" value="1"/>
</dbReference>
<evidence type="ECO:0000313" key="9">
    <source>
        <dbReference type="Proteomes" id="UP000085678"/>
    </source>
</evidence>
<dbReference type="KEGG" id="lak:106158185"/>
<evidence type="ECO:0000256" key="4">
    <source>
        <dbReference type="ARBA" id="ARBA00022900"/>
    </source>
</evidence>
<dbReference type="InterPro" id="IPR050473">
    <property type="entry name" value="A2M/Complement_sys"/>
</dbReference>
<dbReference type="SMART" id="SM01359">
    <property type="entry name" value="A2M_N_2"/>
    <property type="match status" value="1"/>
</dbReference>
<evidence type="ECO:0000313" key="10">
    <source>
        <dbReference type="RefSeq" id="XP_013389531.1"/>
    </source>
</evidence>
<dbReference type="InterPro" id="IPR036595">
    <property type="entry name" value="A-macroglobulin_rcpt-bd_sf"/>
</dbReference>
<dbReference type="InterPro" id="IPR019742">
    <property type="entry name" value="MacrogloblnA2_CS"/>
</dbReference>
<dbReference type="InterPro" id="IPR036508">
    <property type="entry name" value="Chitin-bd_dom_sf"/>
</dbReference>
<dbReference type="Pfam" id="PF01607">
    <property type="entry name" value="CBM_14"/>
    <property type="match status" value="1"/>
</dbReference>
<feature type="domain" description="Chitin-binding type-2" evidence="8">
    <location>
        <begin position="1466"/>
        <end position="1522"/>
    </location>
</feature>
<dbReference type="GO" id="GO:0005615">
    <property type="term" value="C:extracellular space"/>
    <property type="evidence" value="ECO:0007669"/>
    <property type="project" value="InterPro"/>
</dbReference>
<dbReference type="Gene3D" id="6.20.50.160">
    <property type="match status" value="1"/>
</dbReference>
<dbReference type="InterPro" id="IPR001599">
    <property type="entry name" value="Macroglobln_a2"/>
</dbReference>
<evidence type="ECO:0000256" key="6">
    <source>
        <dbReference type="ARBA" id="ARBA00023157"/>
    </source>
</evidence>
<evidence type="ECO:0000256" key="1">
    <source>
        <dbReference type="ARBA" id="ARBA00010952"/>
    </source>
</evidence>
<dbReference type="SMART" id="SM01419">
    <property type="entry name" value="Thiol-ester_cl"/>
    <property type="match status" value="1"/>
</dbReference>
<keyword evidence="5" id="KW-0882">Thioester bond</keyword>
<dbReference type="Gene3D" id="2.60.40.2950">
    <property type="match status" value="1"/>
</dbReference>
<dbReference type="Pfam" id="PF07677">
    <property type="entry name" value="A2M_recep"/>
    <property type="match status" value="1"/>
</dbReference>
<name>A0A1S3HVF9_LINAN</name>
<dbReference type="FunFam" id="2.60.40.1930:FF:000001">
    <property type="entry name" value="CD109 isoform 3"/>
    <property type="match status" value="1"/>
</dbReference>
<dbReference type="PROSITE" id="PS00477">
    <property type="entry name" value="ALPHA_2_MACROGLOBULIN"/>
    <property type="match status" value="1"/>
</dbReference>
<dbReference type="Gene3D" id="2.60.40.1940">
    <property type="match status" value="1"/>
</dbReference>
<accession>A0A1S3HVF9</accession>
<sequence length="1524" mass="167977">MWTRPVFGAVVAAMWIACAYGYDSSYIMISPRRFRPGLTYDISVSILKLDTPNLPVTITAVIDRNGTAIAGGVGVFRLGSSGTLSIQVPRDIEPVNVYRYYTYYGDFKLKVIGNGGLTFTNETWLQFDSKSLSIFTQTDKGIYQPGQTVRFRAFATGPDLKPIIAPMTVEIYDARENRVKQMIDVQGEAGIVSSEMALPSEPVLGDWKIKVKILGESKETEFEVDEYVLPKFEVKVELPPYILEDAPSITGKVVATYTYGKPVEGTVTLRAVPTCCKKYRYNGTYGVEQRMVLDKVTGEASFTLLREDLLIGHNNIYGIEVKANVTETLTGITLSGEESKYFVNSPYKVEWLQNSPSSFKPGLAYKGYVKVTYQDDTPLGKPATLNITSTVRYKNPNPDPTPSPPFIQPVPLKPVGIAKRSIAFPGPWWYDPLLSREGPSMLLSIPEDGIVEVTLTPPSDAQQMDLRAEYEKRTGYRNINRMHSPSDSYLQLLVITTDAVAGQYATFAVTTTEQVDQLNYQVLARGEIAASGVVTLTSSSTFRIPLTSSMAPRAQMVVYYVRPDGEIVNDGVSFNVEGAIQNMVSLNASRSEAEPGQSVDLRVRADPNSVVCLLAVDQSVLLLNKGNDITKDGIMEEVNQYGGFGFYPGPFYRYWWPYSISGTDAKDVFNNAGVIILTDALVYEKIEEGGAYARGGGGGGGGIAFSAVADTNLAAAPGPAATSGGASEGLQPVTRVRKFFPETWIWSKTTVSSSGMADMSVVVPDTITSWSASAFAVNPVTGLGVVDDPSKIRVFRPFFVSFNLPYSVTRGEEIILQAVVFNYMDRELNVKVTLPNTGGFLNIVRNMFGEFSTSAEEQVLRIKVPANTGKSVFFPIVPVALGRIDVEIRAQSNMAADAVRRQLLVEAEGLERELNRAMIVDLSKSRTFSANVDLALPQGVVQGSARASVSVIGDLIGNIVENLEHLMRLPSGCGEQTMAALAPDVFVAKYFKALGQLVEPIKSKLIGFMEKGVMREITYQHPDGSYSAWGPTKNNKKGGSTWLTAFVMKIFHQIKEFTFVDDEVLRKGLQFLINNQAENGSFPEVGSVHSRNLQGGSGKGAPLTAFVLIALKENDDAVNANWTEFQRAISSAVSFLENQLPSLNDPYPLAIVTYALHLAKSPVANMALNKLNAMATYEDGYKYWKIADTPRCEYRYCYNPPTQEVETAGYALFVHNAINNEQSIPILKYLVSKQNSYGSFGSTQDTVVALQALTEYVALYATTRDMTIRVTAGGSSESFTVNDQNALVLQRAEFPDIPQQATISARGSGSALVQVTVKYNVMSDKREKSFDLNVTVLEESDNAMKLRVCTRYLKAGKTGMAIEQIQLPGGFDADMESLKDVEFIQRVEKKERKVVLYLDEIDQRATCVDLTLYRSDLVAKTQPAIVKVTDYYSPGNEEVASYSSEKLEKVNICDLCKENCEVCLPQFSCRGKGNGLHRDDRHCDRFYYCFYQKVYYAFKCPKGYLFNGLYCDFASKVTDCNVFK</sequence>
<dbReference type="InterPro" id="IPR011626">
    <property type="entry name" value="Alpha-macroglobulin_TED"/>
</dbReference>
<protein>
    <submittedName>
        <fullName evidence="10">CD109 antigen isoform X1</fullName>
    </submittedName>
</protein>
<dbReference type="InterPro" id="IPR009048">
    <property type="entry name" value="A-macroglobulin_rcpt-bd"/>
</dbReference>
<dbReference type="PROSITE" id="PS51257">
    <property type="entry name" value="PROKAR_LIPOPROTEIN"/>
    <property type="match status" value="1"/>
</dbReference>
<evidence type="ECO:0000256" key="3">
    <source>
        <dbReference type="ARBA" id="ARBA00022729"/>
    </source>
</evidence>
<keyword evidence="7" id="KW-0325">Glycoprotein</keyword>
<dbReference type="PANTHER" id="PTHR11412:SF136">
    <property type="entry name" value="CD109 ANTIGEN"/>
    <property type="match status" value="1"/>
</dbReference>
<dbReference type="SMART" id="SM01361">
    <property type="entry name" value="A2M_recep"/>
    <property type="match status" value="1"/>
</dbReference>
<evidence type="ECO:0000256" key="7">
    <source>
        <dbReference type="ARBA" id="ARBA00023180"/>
    </source>
</evidence>
<dbReference type="SUPFAM" id="SSF48239">
    <property type="entry name" value="Terpenoid cyclases/Protein prenyltransferases"/>
    <property type="match status" value="1"/>
</dbReference>
<reference evidence="10" key="1">
    <citation type="submission" date="2025-08" db="UniProtKB">
        <authorList>
            <consortium name="RefSeq"/>
        </authorList>
    </citation>
    <scope>IDENTIFICATION</scope>
    <source>
        <tissue evidence="10">Gonads</tissue>
    </source>
</reference>
<dbReference type="Pfam" id="PF17791">
    <property type="entry name" value="MG3"/>
    <property type="match status" value="1"/>
</dbReference>
<dbReference type="Gene3D" id="2.60.120.1540">
    <property type="match status" value="1"/>
</dbReference>
<dbReference type="InterPro" id="IPR047565">
    <property type="entry name" value="Alpha-macroglob_thiol-ester_cl"/>
</dbReference>
<dbReference type="InterPro" id="IPR011625">
    <property type="entry name" value="A2M_N_BRD"/>
</dbReference>
<dbReference type="Gene3D" id="1.50.10.20">
    <property type="match status" value="1"/>
</dbReference>
<dbReference type="OrthoDB" id="9998011at2759"/>
<keyword evidence="4" id="KW-0722">Serine protease inhibitor</keyword>
<evidence type="ECO:0000259" key="8">
    <source>
        <dbReference type="PROSITE" id="PS50940"/>
    </source>
</evidence>
<proteinExistence type="inferred from homology"/>
<evidence type="ECO:0000256" key="2">
    <source>
        <dbReference type="ARBA" id="ARBA00022690"/>
    </source>
</evidence>
<dbReference type="PANTHER" id="PTHR11412">
    <property type="entry name" value="MACROGLOBULIN / COMPLEMENT"/>
    <property type="match status" value="1"/>
</dbReference>
<dbReference type="GO" id="GO:0004867">
    <property type="term" value="F:serine-type endopeptidase inhibitor activity"/>
    <property type="evidence" value="ECO:0007669"/>
    <property type="project" value="UniProtKB-KW"/>
</dbReference>
<dbReference type="InterPro" id="IPR041813">
    <property type="entry name" value="A2M_TED"/>
</dbReference>
<evidence type="ECO:0000256" key="5">
    <source>
        <dbReference type="ARBA" id="ARBA00022966"/>
    </source>
</evidence>
<dbReference type="GeneID" id="106158185"/>
<keyword evidence="2" id="KW-0646">Protease inhibitor</keyword>
<dbReference type="InterPro" id="IPR014756">
    <property type="entry name" value="Ig_E-set"/>
</dbReference>
<dbReference type="SUPFAM" id="SSF49410">
    <property type="entry name" value="Alpha-macroglobulin receptor domain"/>
    <property type="match status" value="1"/>
</dbReference>
<dbReference type="SMART" id="SM01360">
    <property type="entry name" value="A2M"/>
    <property type="match status" value="1"/>
</dbReference>
<dbReference type="Pfam" id="PF07678">
    <property type="entry name" value="TED_complement"/>
    <property type="match status" value="1"/>
</dbReference>
<dbReference type="FunFam" id="2.60.40.10:FF:000155">
    <property type="entry name" value="complement C3 isoform X1"/>
    <property type="match status" value="1"/>
</dbReference>
<dbReference type="STRING" id="7574.A0A1S3HVF9"/>
<gene>
    <name evidence="10" type="primary">LOC106158185</name>
</gene>
<keyword evidence="3" id="KW-0732">Signal</keyword>
<dbReference type="Gene3D" id="2.60.40.1930">
    <property type="match status" value="2"/>
</dbReference>
<dbReference type="SUPFAM" id="SSF81296">
    <property type="entry name" value="E set domains"/>
    <property type="match status" value="1"/>
</dbReference>
<dbReference type="InterPro" id="IPR013783">
    <property type="entry name" value="Ig-like_fold"/>
</dbReference>
<dbReference type="Pfam" id="PF01835">
    <property type="entry name" value="MG2"/>
    <property type="match status" value="1"/>
</dbReference>
<dbReference type="InterPro" id="IPR008930">
    <property type="entry name" value="Terpenoid_cyclase/PrenylTrfase"/>
</dbReference>
<dbReference type="SUPFAM" id="SSF57625">
    <property type="entry name" value="Invertebrate chitin-binding proteins"/>
    <property type="match status" value="1"/>
</dbReference>
<keyword evidence="9" id="KW-1185">Reference proteome</keyword>
<keyword evidence="6" id="KW-1015">Disulfide bond</keyword>
<dbReference type="InterPro" id="IPR002557">
    <property type="entry name" value="Chitin-bd_dom"/>
</dbReference>
<dbReference type="Gene3D" id="2.60.40.690">
    <property type="entry name" value="Alpha-macroglobulin, receptor-binding domain"/>
    <property type="match status" value="1"/>
</dbReference>
<dbReference type="Gene3D" id="2.20.130.20">
    <property type="match status" value="1"/>
</dbReference>
<dbReference type="Pfam" id="PF07703">
    <property type="entry name" value="A2M_BRD"/>
    <property type="match status" value="1"/>
</dbReference>
<dbReference type="GO" id="GO:0008061">
    <property type="term" value="F:chitin binding"/>
    <property type="evidence" value="ECO:0007669"/>
    <property type="project" value="InterPro"/>
</dbReference>
<comment type="similarity">
    <text evidence="1">Belongs to the protease inhibitor I39 (alpha-2-macroglobulin) family.</text>
</comment>
<dbReference type="InterPro" id="IPR041555">
    <property type="entry name" value="MG3"/>
</dbReference>
<dbReference type="Proteomes" id="UP000085678">
    <property type="component" value="Unplaced"/>
</dbReference>
<dbReference type="FunCoup" id="A0A1S3HVF9">
    <property type="interactions" value="399"/>
</dbReference>
<dbReference type="PROSITE" id="PS50940">
    <property type="entry name" value="CHIT_BIND_II"/>
    <property type="match status" value="1"/>
</dbReference>
<dbReference type="RefSeq" id="XP_013389531.1">
    <property type="nucleotide sequence ID" value="XM_013534077.2"/>
</dbReference>
<dbReference type="SMART" id="SM00494">
    <property type="entry name" value="ChtBD2"/>
    <property type="match status" value="1"/>
</dbReference>